<dbReference type="AlphaFoldDB" id="A0A8G2BGH6"/>
<proteinExistence type="predicted"/>
<feature type="region of interest" description="Disordered" evidence="3">
    <location>
        <begin position="156"/>
        <end position="198"/>
    </location>
</feature>
<dbReference type="EMBL" id="FNBW01000004">
    <property type="protein sequence ID" value="SDF55686.1"/>
    <property type="molecule type" value="Genomic_DNA"/>
</dbReference>
<evidence type="ECO:0000259" key="4">
    <source>
        <dbReference type="Pfam" id="PF00588"/>
    </source>
</evidence>
<reference evidence="5 6" key="1">
    <citation type="submission" date="2016-10" db="EMBL/GenBank/DDBJ databases">
        <authorList>
            <person name="Varghese N."/>
            <person name="Submissions S."/>
        </authorList>
    </citation>
    <scope>NUCLEOTIDE SEQUENCE [LARGE SCALE GENOMIC DNA]</scope>
    <source>
        <strain evidence="5 6">DSM 18839</strain>
    </source>
</reference>
<evidence type="ECO:0000313" key="6">
    <source>
        <dbReference type="Proteomes" id="UP000198615"/>
    </source>
</evidence>
<dbReference type="OrthoDB" id="4578643at2"/>
<dbReference type="Pfam" id="PF00588">
    <property type="entry name" value="SpoU_methylase"/>
    <property type="match status" value="1"/>
</dbReference>
<evidence type="ECO:0000313" key="5">
    <source>
        <dbReference type="EMBL" id="SDF55686.1"/>
    </source>
</evidence>
<feature type="compositionally biased region" description="Pro residues" evidence="3">
    <location>
        <begin position="158"/>
        <end position="168"/>
    </location>
</feature>
<keyword evidence="2" id="KW-0808">Transferase</keyword>
<evidence type="ECO:0000256" key="3">
    <source>
        <dbReference type="SAM" id="MobiDB-lite"/>
    </source>
</evidence>
<dbReference type="Proteomes" id="UP000198615">
    <property type="component" value="Unassembled WGS sequence"/>
</dbReference>
<sequence>MRGYFGVGADRINKAQNMGALMRTAHAFGASFVFTVGETYNSRELRHADTSGTTGNLPYYRFGSPDEMLLPQGCALVGVEITDDAIELPSFHHPKNAAYIMGPERGNLDPELVERCEHVIKIPTRFSVNVSLAGGIVMYDRMLCLGLFAPRPHRPGAPTEPAPVPAFGPPLWVRKQRRRDRKAAEAMLKDAKTDRGER</sequence>
<feature type="compositionally biased region" description="Basic and acidic residues" evidence="3">
    <location>
        <begin position="182"/>
        <end position="198"/>
    </location>
</feature>
<comment type="caution">
    <text evidence="5">The sequence shown here is derived from an EMBL/GenBank/DDBJ whole genome shotgun (WGS) entry which is preliminary data.</text>
</comment>
<dbReference type="Gene3D" id="3.40.1280.10">
    <property type="match status" value="1"/>
</dbReference>
<dbReference type="RefSeq" id="WP_028793359.1">
    <property type="nucleotide sequence ID" value="NZ_FNBW01000004.1"/>
</dbReference>
<name>A0A8G2BGH6_9PROT</name>
<dbReference type="GO" id="GO:0003723">
    <property type="term" value="F:RNA binding"/>
    <property type="evidence" value="ECO:0007669"/>
    <property type="project" value="InterPro"/>
</dbReference>
<dbReference type="InterPro" id="IPR029026">
    <property type="entry name" value="tRNA_m1G_MTases_N"/>
</dbReference>
<accession>A0A8G2BGH6</accession>
<dbReference type="PANTHER" id="PTHR43191">
    <property type="entry name" value="RRNA METHYLTRANSFERASE 3"/>
    <property type="match status" value="1"/>
</dbReference>
<keyword evidence="1 5" id="KW-0489">Methyltransferase</keyword>
<dbReference type="GO" id="GO:0006396">
    <property type="term" value="P:RNA processing"/>
    <property type="evidence" value="ECO:0007669"/>
    <property type="project" value="InterPro"/>
</dbReference>
<gene>
    <name evidence="5" type="ORF">SAMN05660686_01659</name>
</gene>
<evidence type="ECO:0000256" key="2">
    <source>
        <dbReference type="ARBA" id="ARBA00022679"/>
    </source>
</evidence>
<dbReference type="InterPro" id="IPR029028">
    <property type="entry name" value="Alpha/beta_knot_MTases"/>
</dbReference>
<protein>
    <submittedName>
        <fullName evidence="5">SpoU rRNA Methylase family protein</fullName>
    </submittedName>
</protein>
<feature type="domain" description="tRNA/rRNA methyltransferase SpoU type" evidence="4">
    <location>
        <begin position="8"/>
        <end position="139"/>
    </location>
</feature>
<dbReference type="PANTHER" id="PTHR43191:SF7">
    <property type="entry name" value="OBP33PEP LIKE PROTEIN"/>
    <property type="match status" value="1"/>
</dbReference>
<dbReference type="InterPro" id="IPR051259">
    <property type="entry name" value="rRNA_Methyltransferase"/>
</dbReference>
<evidence type="ECO:0000256" key="1">
    <source>
        <dbReference type="ARBA" id="ARBA00022603"/>
    </source>
</evidence>
<dbReference type="GO" id="GO:0032259">
    <property type="term" value="P:methylation"/>
    <property type="evidence" value="ECO:0007669"/>
    <property type="project" value="UniProtKB-KW"/>
</dbReference>
<keyword evidence="6" id="KW-1185">Reference proteome</keyword>
<dbReference type="InterPro" id="IPR001537">
    <property type="entry name" value="SpoU_MeTrfase"/>
</dbReference>
<dbReference type="CDD" id="cd18098">
    <property type="entry name" value="SpoU-like"/>
    <property type="match status" value="1"/>
</dbReference>
<organism evidence="5 6">
    <name type="scientific">Thalassobaculum litoreum DSM 18839</name>
    <dbReference type="NCBI Taxonomy" id="1123362"/>
    <lineage>
        <taxon>Bacteria</taxon>
        <taxon>Pseudomonadati</taxon>
        <taxon>Pseudomonadota</taxon>
        <taxon>Alphaproteobacteria</taxon>
        <taxon>Rhodospirillales</taxon>
        <taxon>Thalassobaculaceae</taxon>
        <taxon>Thalassobaculum</taxon>
    </lineage>
</organism>
<dbReference type="GO" id="GO:0008173">
    <property type="term" value="F:RNA methyltransferase activity"/>
    <property type="evidence" value="ECO:0007669"/>
    <property type="project" value="InterPro"/>
</dbReference>
<dbReference type="SUPFAM" id="SSF75217">
    <property type="entry name" value="alpha/beta knot"/>
    <property type="match status" value="1"/>
</dbReference>